<dbReference type="Gene3D" id="1.10.10.10">
    <property type="entry name" value="Winged helix-like DNA-binding domain superfamily/Winged helix DNA-binding domain"/>
    <property type="match status" value="1"/>
</dbReference>
<feature type="domain" description="HTH gntR-type" evidence="5">
    <location>
        <begin position="10"/>
        <end position="78"/>
    </location>
</feature>
<comment type="caution">
    <text evidence="6">The sequence shown here is derived from an EMBL/GenBank/DDBJ whole genome shotgun (WGS) entry which is preliminary data.</text>
</comment>
<accession>A0ABU9B7Z1</accession>
<evidence type="ECO:0000313" key="6">
    <source>
        <dbReference type="EMBL" id="MEK8026005.1"/>
    </source>
</evidence>
<gene>
    <name evidence="6" type="ORF">AACH11_08520</name>
</gene>
<evidence type="ECO:0000256" key="1">
    <source>
        <dbReference type="ARBA" id="ARBA00023015"/>
    </source>
</evidence>
<dbReference type="CDD" id="cd07377">
    <property type="entry name" value="WHTH_GntR"/>
    <property type="match status" value="1"/>
</dbReference>
<dbReference type="InterPro" id="IPR000524">
    <property type="entry name" value="Tscrpt_reg_HTH_GntR"/>
</dbReference>
<dbReference type="SMART" id="SM00345">
    <property type="entry name" value="HTH_GNTR"/>
    <property type="match status" value="1"/>
</dbReference>
<evidence type="ECO:0000313" key="7">
    <source>
        <dbReference type="Proteomes" id="UP001368500"/>
    </source>
</evidence>
<keyword evidence="7" id="KW-1185">Reference proteome</keyword>
<feature type="region of interest" description="Disordered" evidence="4">
    <location>
        <begin position="239"/>
        <end position="261"/>
    </location>
</feature>
<evidence type="ECO:0000256" key="2">
    <source>
        <dbReference type="ARBA" id="ARBA00023125"/>
    </source>
</evidence>
<dbReference type="InterPro" id="IPR036388">
    <property type="entry name" value="WH-like_DNA-bd_sf"/>
</dbReference>
<dbReference type="InterPro" id="IPR036390">
    <property type="entry name" value="WH_DNA-bd_sf"/>
</dbReference>
<dbReference type="SUPFAM" id="SSF46785">
    <property type="entry name" value="Winged helix' DNA-binding domain"/>
    <property type="match status" value="1"/>
</dbReference>
<sequence>MVTRPATARATFQEQVVDQLGAEICAGQWQPGQILPSEPELCTRFGYSRIVIREAIKSLVSKGMLKVGRRFGTLVLEPACWNLFDPQVIAWRATHAALDGTMSRDLLELRRVVEPAAVRMAALRASEAERRALRAAYMAMARAVVGKGNYIEADLAFHGTILLACGNQYLRQMQEAMSAMLEANFEIVTQKVGGTAVSLPLHEAVCVAIEQGDPVAAERAALALIDQSERDLKELIDAGAVRQRGAPRAPGRPARGEPQAG</sequence>
<dbReference type="Pfam" id="PF00392">
    <property type="entry name" value="GntR"/>
    <property type="match status" value="1"/>
</dbReference>
<dbReference type="SMART" id="SM00895">
    <property type="entry name" value="FCD"/>
    <property type="match status" value="1"/>
</dbReference>
<keyword evidence="2" id="KW-0238">DNA-binding</keyword>
<evidence type="ECO:0000259" key="5">
    <source>
        <dbReference type="PROSITE" id="PS50949"/>
    </source>
</evidence>
<dbReference type="RefSeq" id="WP_341373788.1">
    <property type="nucleotide sequence ID" value="NZ_JBBUTF010000006.1"/>
</dbReference>
<dbReference type="PROSITE" id="PS50949">
    <property type="entry name" value="HTH_GNTR"/>
    <property type="match status" value="1"/>
</dbReference>
<dbReference type="PANTHER" id="PTHR43537">
    <property type="entry name" value="TRANSCRIPTIONAL REGULATOR, GNTR FAMILY"/>
    <property type="match status" value="1"/>
</dbReference>
<dbReference type="InterPro" id="IPR011711">
    <property type="entry name" value="GntR_C"/>
</dbReference>
<protein>
    <submittedName>
        <fullName evidence="6">FadR/GntR family transcriptional regulator</fullName>
    </submittedName>
</protein>
<keyword evidence="3" id="KW-0804">Transcription</keyword>
<dbReference type="Proteomes" id="UP001368500">
    <property type="component" value="Unassembled WGS sequence"/>
</dbReference>
<evidence type="ECO:0000256" key="3">
    <source>
        <dbReference type="ARBA" id="ARBA00023163"/>
    </source>
</evidence>
<dbReference type="Pfam" id="PF07729">
    <property type="entry name" value="FCD"/>
    <property type="match status" value="1"/>
</dbReference>
<dbReference type="EMBL" id="JBBUTF010000006">
    <property type="protein sequence ID" value="MEK8026005.1"/>
    <property type="molecule type" value="Genomic_DNA"/>
</dbReference>
<dbReference type="InterPro" id="IPR008920">
    <property type="entry name" value="TF_FadR/GntR_C"/>
</dbReference>
<dbReference type="PRINTS" id="PR00035">
    <property type="entry name" value="HTHGNTR"/>
</dbReference>
<name>A0ABU9B7Z1_9BURK</name>
<proteinExistence type="predicted"/>
<keyword evidence="1" id="KW-0805">Transcription regulation</keyword>
<dbReference type="Gene3D" id="1.20.120.530">
    <property type="entry name" value="GntR ligand-binding domain-like"/>
    <property type="match status" value="1"/>
</dbReference>
<organism evidence="6 7">
    <name type="scientific">Pseudaquabacterium rugosum</name>
    <dbReference type="NCBI Taxonomy" id="2984194"/>
    <lineage>
        <taxon>Bacteria</taxon>
        <taxon>Pseudomonadati</taxon>
        <taxon>Pseudomonadota</taxon>
        <taxon>Betaproteobacteria</taxon>
        <taxon>Burkholderiales</taxon>
        <taxon>Sphaerotilaceae</taxon>
        <taxon>Pseudaquabacterium</taxon>
    </lineage>
</organism>
<evidence type="ECO:0000256" key="4">
    <source>
        <dbReference type="SAM" id="MobiDB-lite"/>
    </source>
</evidence>
<reference evidence="6 7" key="1">
    <citation type="submission" date="2024-04" db="EMBL/GenBank/DDBJ databases">
        <title>Novel species of the genus Ideonella isolated from streams.</title>
        <authorList>
            <person name="Lu H."/>
        </authorList>
    </citation>
    <scope>NUCLEOTIDE SEQUENCE [LARGE SCALE GENOMIC DNA]</scope>
    <source>
        <strain evidence="6 7">BYS139W</strain>
    </source>
</reference>
<dbReference type="SUPFAM" id="SSF48008">
    <property type="entry name" value="GntR ligand-binding domain-like"/>
    <property type="match status" value="1"/>
</dbReference>
<dbReference type="PANTHER" id="PTHR43537:SF44">
    <property type="entry name" value="GNTR FAMILY REGULATORY PROTEIN"/>
    <property type="match status" value="1"/>
</dbReference>